<evidence type="ECO:0000313" key="3">
    <source>
        <dbReference type="EMBL" id="GIL54365.1"/>
    </source>
</evidence>
<feature type="region of interest" description="Disordered" evidence="2">
    <location>
        <begin position="581"/>
        <end position="615"/>
    </location>
</feature>
<dbReference type="PANTHER" id="PTHR23159">
    <property type="entry name" value="CENTROSOMAL PROTEIN 2"/>
    <property type="match status" value="1"/>
</dbReference>
<evidence type="ECO:0000256" key="1">
    <source>
        <dbReference type="SAM" id="Coils"/>
    </source>
</evidence>
<proteinExistence type="predicted"/>
<protein>
    <submittedName>
        <fullName evidence="3">Uncharacterized protein</fullName>
    </submittedName>
</protein>
<feature type="compositionally biased region" description="Basic and acidic residues" evidence="2">
    <location>
        <begin position="186"/>
        <end position="200"/>
    </location>
</feature>
<feature type="region of interest" description="Disordered" evidence="2">
    <location>
        <begin position="518"/>
        <end position="548"/>
    </location>
</feature>
<dbReference type="AlphaFoldDB" id="A0A8J4B593"/>
<evidence type="ECO:0000313" key="4">
    <source>
        <dbReference type="Proteomes" id="UP000747399"/>
    </source>
</evidence>
<name>A0A8J4B593_9CHLO</name>
<feature type="region of interest" description="Disordered" evidence="2">
    <location>
        <begin position="245"/>
        <end position="308"/>
    </location>
</feature>
<feature type="coiled-coil region" evidence="1">
    <location>
        <begin position="1"/>
        <end position="120"/>
    </location>
</feature>
<accession>A0A8J4B593</accession>
<feature type="compositionally biased region" description="Low complexity" evidence="2">
    <location>
        <begin position="533"/>
        <end position="548"/>
    </location>
</feature>
<gene>
    <name evidence="3" type="ORF">Vafri_9933</name>
</gene>
<keyword evidence="1" id="KW-0175">Coiled coil</keyword>
<feature type="compositionally biased region" description="Low complexity" evidence="2">
    <location>
        <begin position="262"/>
        <end position="275"/>
    </location>
</feature>
<keyword evidence="4" id="KW-1185">Reference proteome</keyword>
<sequence>MSSLGTRIAELESALRIVEKERDDLAADVERLCLQSGSSMFNPNYLLTERLSCAESEVRQVRQQLSAAKEDRERLLEELQLARAAKISTERCAAELSERCKSLERDVTFYKERAVKAMAERDQSIEDLRADASRTQVQFDELMGSLKLAQASNKDLEVQLRSLQVEVDQLRQHAVQGQQAANAEGEAERQRLQDTVQHQEDSIQKLKTQLMEVQAEASHTHKLLKQAHKIEDQLSGQLQELQAELAAERRQRSSGDQSPQASPSGTRSSPSSIGGATVAAPTIAPTGATEDRFLRTSPGSRSPVATIPLHPALRVSTSSSPMSPSSSLAVVASRDAARGAPSPRRALSAATTVTVTVTAAEAAAPPLQTSAHPAFGKPNQETPSSLQSELRETAGAAVGVSDSFHESLKDRVRRLEETLAQVRGELMRERAVHEDEREQLQVLRTMAHDFKIKLAQATQEKVEALLKAAQLAQTVADAKQHHNHNHNLVQQLTPGGGQPGVPLAAMQRQGSLASERGSRDFIRSPGSSFNLLPATSAPSPPAAGGSQTSARGLWATWLGGSGGGWYGSSAAAAATTVPISTGSSTASALTPHLLPGPPGAHVTGSGGSPSVASEEGFDIDGVGAASGAAAAASTAAVVATAHAATVEAAEGRSRRLAAQLERVRSQLAAIDRLTGHVGRCEARLRSCAALLWSSREEDAPRRWAALGDLTRLSEECTALRTEAGVASASVPGALPPAGPHFHDLPPVVPLALAEADALRTLPHLHPLQHGHVRNYGDGAVAMVGTEYDNSVVCTREAGGVQRRVAEVLLGTLEFGVRSLEQYNHQAALSSVLYN</sequence>
<comment type="caution">
    <text evidence="3">The sequence shown here is derived from an EMBL/GenBank/DDBJ whole genome shotgun (WGS) entry which is preliminary data.</text>
</comment>
<evidence type="ECO:0000256" key="2">
    <source>
        <dbReference type="SAM" id="MobiDB-lite"/>
    </source>
</evidence>
<organism evidence="3 4">
    <name type="scientific">Volvox africanus</name>
    <dbReference type="NCBI Taxonomy" id="51714"/>
    <lineage>
        <taxon>Eukaryota</taxon>
        <taxon>Viridiplantae</taxon>
        <taxon>Chlorophyta</taxon>
        <taxon>core chlorophytes</taxon>
        <taxon>Chlorophyceae</taxon>
        <taxon>CS clade</taxon>
        <taxon>Chlamydomonadales</taxon>
        <taxon>Volvocaceae</taxon>
        <taxon>Volvox</taxon>
    </lineage>
</organism>
<dbReference type="EMBL" id="BNCO01000017">
    <property type="protein sequence ID" value="GIL54365.1"/>
    <property type="molecule type" value="Genomic_DNA"/>
</dbReference>
<dbReference type="PANTHER" id="PTHR23159:SF60">
    <property type="entry name" value="SPINDLE ASSEMBLY ABNORMAL PROTEIN 4"/>
    <property type="match status" value="1"/>
</dbReference>
<feature type="coiled-coil region" evidence="1">
    <location>
        <begin position="405"/>
        <end position="474"/>
    </location>
</feature>
<feature type="region of interest" description="Disordered" evidence="2">
    <location>
        <begin position="176"/>
        <end position="200"/>
    </location>
</feature>
<dbReference type="Proteomes" id="UP000747399">
    <property type="component" value="Unassembled WGS sequence"/>
</dbReference>
<reference evidence="3" key="1">
    <citation type="journal article" date="2021" name="Proc. Natl. Acad. Sci. U.S.A.">
        <title>Three genomes in the algal genus Volvox reveal the fate of a haploid sex-determining region after a transition to homothallism.</title>
        <authorList>
            <person name="Yamamoto K."/>
            <person name="Hamaji T."/>
            <person name="Kawai-Toyooka H."/>
            <person name="Matsuzaki R."/>
            <person name="Takahashi F."/>
            <person name="Nishimura Y."/>
            <person name="Kawachi M."/>
            <person name="Noguchi H."/>
            <person name="Minakuchi Y."/>
            <person name="Umen J.G."/>
            <person name="Toyoda A."/>
            <person name="Nozaki H."/>
        </authorList>
    </citation>
    <scope>NUCLEOTIDE SEQUENCE</scope>
    <source>
        <strain evidence="3">NIES-3780</strain>
    </source>
</reference>